<organism evidence="1 2">
    <name type="scientific">Cercophora scortea</name>
    <dbReference type="NCBI Taxonomy" id="314031"/>
    <lineage>
        <taxon>Eukaryota</taxon>
        <taxon>Fungi</taxon>
        <taxon>Dikarya</taxon>
        <taxon>Ascomycota</taxon>
        <taxon>Pezizomycotina</taxon>
        <taxon>Sordariomycetes</taxon>
        <taxon>Sordariomycetidae</taxon>
        <taxon>Sordariales</taxon>
        <taxon>Lasiosphaeriaceae</taxon>
        <taxon>Cercophora</taxon>
    </lineage>
</organism>
<keyword evidence="2" id="KW-1185">Reference proteome</keyword>
<evidence type="ECO:0000313" key="2">
    <source>
        <dbReference type="Proteomes" id="UP001286456"/>
    </source>
</evidence>
<gene>
    <name evidence="1" type="ORF">B0T19DRAFT_23133</name>
</gene>
<proteinExistence type="predicted"/>
<name>A0AAE0J3L7_9PEZI</name>
<reference evidence="1" key="1">
    <citation type="journal article" date="2023" name="Mol. Phylogenet. Evol.">
        <title>Genome-scale phylogeny and comparative genomics of the fungal order Sordariales.</title>
        <authorList>
            <person name="Hensen N."/>
            <person name="Bonometti L."/>
            <person name="Westerberg I."/>
            <person name="Brannstrom I.O."/>
            <person name="Guillou S."/>
            <person name="Cros-Aarteil S."/>
            <person name="Calhoun S."/>
            <person name="Haridas S."/>
            <person name="Kuo A."/>
            <person name="Mondo S."/>
            <person name="Pangilinan J."/>
            <person name="Riley R."/>
            <person name="LaButti K."/>
            <person name="Andreopoulos B."/>
            <person name="Lipzen A."/>
            <person name="Chen C."/>
            <person name="Yan M."/>
            <person name="Daum C."/>
            <person name="Ng V."/>
            <person name="Clum A."/>
            <person name="Steindorff A."/>
            <person name="Ohm R.A."/>
            <person name="Martin F."/>
            <person name="Silar P."/>
            <person name="Natvig D.O."/>
            <person name="Lalanne C."/>
            <person name="Gautier V."/>
            <person name="Ament-Velasquez S.L."/>
            <person name="Kruys A."/>
            <person name="Hutchinson M.I."/>
            <person name="Powell A.J."/>
            <person name="Barry K."/>
            <person name="Miller A.N."/>
            <person name="Grigoriev I.V."/>
            <person name="Debuchy R."/>
            <person name="Gladieux P."/>
            <person name="Hiltunen Thoren M."/>
            <person name="Johannesson H."/>
        </authorList>
    </citation>
    <scope>NUCLEOTIDE SEQUENCE</scope>
    <source>
        <strain evidence="1">SMH4131-1</strain>
    </source>
</reference>
<sequence>MRFDRQESMLKLNESAAPVLSICRSPVGLPKLPAPGGQTHFDILRQWLAHCDEKHKDCLPPRDGPLPTRLIDLGTKETPCIRLFETKHGAKLQYIALSHPRGQGPHFCTLRSNIEEHKRPSPRRSSPRCSEML</sequence>
<protein>
    <submittedName>
        <fullName evidence="1">Uncharacterized protein</fullName>
    </submittedName>
</protein>
<dbReference type="AlphaFoldDB" id="A0AAE0J3L7"/>
<accession>A0AAE0J3L7</accession>
<comment type="caution">
    <text evidence="1">The sequence shown here is derived from an EMBL/GenBank/DDBJ whole genome shotgun (WGS) entry which is preliminary data.</text>
</comment>
<reference evidence="1" key="2">
    <citation type="submission" date="2023-06" db="EMBL/GenBank/DDBJ databases">
        <authorList>
            <consortium name="Lawrence Berkeley National Laboratory"/>
            <person name="Haridas S."/>
            <person name="Hensen N."/>
            <person name="Bonometti L."/>
            <person name="Westerberg I."/>
            <person name="Brannstrom I.O."/>
            <person name="Guillou S."/>
            <person name="Cros-Aarteil S."/>
            <person name="Calhoun S."/>
            <person name="Kuo A."/>
            <person name="Mondo S."/>
            <person name="Pangilinan J."/>
            <person name="Riley R."/>
            <person name="Labutti K."/>
            <person name="Andreopoulos B."/>
            <person name="Lipzen A."/>
            <person name="Chen C."/>
            <person name="Yanf M."/>
            <person name="Daum C."/>
            <person name="Ng V."/>
            <person name="Clum A."/>
            <person name="Steindorff A."/>
            <person name="Ohm R."/>
            <person name="Martin F."/>
            <person name="Silar P."/>
            <person name="Natvig D."/>
            <person name="Lalanne C."/>
            <person name="Gautier V."/>
            <person name="Ament-Velasquez S.L."/>
            <person name="Kruys A."/>
            <person name="Hutchinson M.I."/>
            <person name="Powell A.J."/>
            <person name="Barry K."/>
            <person name="Miller A.N."/>
            <person name="Grigoriev I.V."/>
            <person name="Debuchy R."/>
            <person name="Gladieux P."/>
            <person name="Thoren M.H."/>
            <person name="Johannesson H."/>
        </authorList>
    </citation>
    <scope>NUCLEOTIDE SEQUENCE</scope>
    <source>
        <strain evidence="1">SMH4131-1</strain>
    </source>
</reference>
<evidence type="ECO:0000313" key="1">
    <source>
        <dbReference type="EMBL" id="KAK3335920.1"/>
    </source>
</evidence>
<dbReference type="Proteomes" id="UP001286456">
    <property type="component" value="Unassembled WGS sequence"/>
</dbReference>
<dbReference type="EMBL" id="JAUEPO010000001">
    <property type="protein sequence ID" value="KAK3335920.1"/>
    <property type="molecule type" value="Genomic_DNA"/>
</dbReference>